<dbReference type="GO" id="GO:0008234">
    <property type="term" value="F:cysteine-type peptidase activity"/>
    <property type="evidence" value="ECO:0007669"/>
    <property type="project" value="UniProtKB-KW"/>
</dbReference>
<proteinExistence type="inferred from homology"/>
<dbReference type="Pfam" id="PF01471">
    <property type="entry name" value="PG_binding_1"/>
    <property type="match status" value="1"/>
</dbReference>
<dbReference type="PANTHER" id="PTHR47053">
    <property type="entry name" value="MUREIN DD-ENDOPEPTIDASE MEPH-RELATED"/>
    <property type="match status" value="1"/>
</dbReference>
<dbReference type="InterPro" id="IPR036365">
    <property type="entry name" value="PGBD-like_sf"/>
</dbReference>
<evidence type="ECO:0000313" key="6">
    <source>
        <dbReference type="Proteomes" id="UP000757890"/>
    </source>
</evidence>
<name>A0A6L6TLZ2_9FIRM</name>
<keyword evidence="2" id="KW-0645">Protease</keyword>
<dbReference type="SUPFAM" id="SSF47090">
    <property type="entry name" value="PGBD-like"/>
    <property type="match status" value="1"/>
</dbReference>
<dbReference type="RefSeq" id="WP_007069443.1">
    <property type="nucleotide sequence ID" value="NZ_CAJPSS010000003.1"/>
</dbReference>
<keyword evidence="4" id="KW-0788">Thiol protease</keyword>
<dbReference type="PANTHER" id="PTHR47053:SF1">
    <property type="entry name" value="MUREIN DD-ENDOPEPTIDASE MEPH-RELATED"/>
    <property type="match status" value="1"/>
</dbReference>
<keyword evidence="3" id="KW-0378">Hydrolase</keyword>
<evidence type="ECO:0000256" key="3">
    <source>
        <dbReference type="ARBA" id="ARBA00022801"/>
    </source>
</evidence>
<evidence type="ECO:0000256" key="1">
    <source>
        <dbReference type="ARBA" id="ARBA00007074"/>
    </source>
</evidence>
<dbReference type="Gene3D" id="1.10.101.10">
    <property type="entry name" value="PGBD-like superfamily/PGBD"/>
    <property type="match status" value="1"/>
</dbReference>
<dbReference type="InterPro" id="IPR038765">
    <property type="entry name" value="Papain-like_cys_pep_sf"/>
</dbReference>
<protein>
    <submittedName>
        <fullName evidence="5">C40 family peptidase</fullName>
    </submittedName>
</protein>
<dbReference type="InterPro" id="IPR000064">
    <property type="entry name" value="NLP_P60_dom"/>
</dbReference>
<comment type="caution">
    <text evidence="5">The sequence shown here is derived from an EMBL/GenBank/DDBJ whole genome shotgun (WGS) entry which is preliminary data.</text>
</comment>
<gene>
    <name evidence="5" type="ORF">HXL70_01185</name>
</gene>
<dbReference type="Pfam" id="PF00877">
    <property type="entry name" value="NLPC_P60"/>
    <property type="match status" value="1"/>
</dbReference>
<dbReference type="GO" id="GO:0006508">
    <property type="term" value="P:proteolysis"/>
    <property type="evidence" value="ECO:0007669"/>
    <property type="project" value="UniProtKB-KW"/>
</dbReference>
<dbReference type="EMBL" id="JABZMK010000001">
    <property type="protein sequence ID" value="MBF1128653.1"/>
    <property type="molecule type" value="Genomic_DNA"/>
</dbReference>
<organism evidence="5 6">
    <name type="scientific">Dialister invisus</name>
    <dbReference type="NCBI Taxonomy" id="218538"/>
    <lineage>
        <taxon>Bacteria</taxon>
        <taxon>Bacillati</taxon>
        <taxon>Bacillota</taxon>
        <taxon>Negativicutes</taxon>
        <taxon>Veillonellales</taxon>
        <taxon>Veillonellaceae</taxon>
        <taxon>Dialister</taxon>
    </lineage>
</organism>
<reference evidence="5" key="1">
    <citation type="submission" date="2020-04" db="EMBL/GenBank/DDBJ databases">
        <title>Deep metagenomics examines the oral microbiome during advanced dental caries in children, revealing novel taxa and co-occurrences with host molecules.</title>
        <authorList>
            <person name="Baker J.L."/>
            <person name="Morton J.T."/>
            <person name="Dinis M."/>
            <person name="Alvarez R."/>
            <person name="Tran N.C."/>
            <person name="Knight R."/>
            <person name="Edlund A."/>
        </authorList>
    </citation>
    <scope>NUCLEOTIDE SEQUENCE</scope>
    <source>
        <strain evidence="5">JCVI_32_bin.14</strain>
    </source>
</reference>
<dbReference type="Proteomes" id="UP000757890">
    <property type="component" value="Unassembled WGS sequence"/>
</dbReference>
<evidence type="ECO:0000313" key="5">
    <source>
        <dbReference type="EMBL" id="MBF1128653.1"/>
    </source>
</evidence>
<evidence type="ECO:0000256" key="4">
    <source>
        <dbReference type="ARBA" id="ARBA00022807"/>
    </source>
</evidence>
<dbReference type="SUPFAM" id="SSF54001">
    <property type="entry name" value="Cysteine proteinases"/>
    <property type="match status" value="1"/>
</dbReference>
<dbReference type="PROSITE" id="PS51935">
    <property type="entry name" value="NLPC_P60"/>
    <property type="match status" value="1"/>
</dbReference>
<comment type="similarity">
    <text evidence="1">Belongs to the peptidase C40 family.</text>
</comment>
<dbReference type="GeneID" id="78277193"/>
<evidence type="ECO:0000256" key="2">
    <source>
        <dbReference type="ARBA" id="ARBA00022670"/>
    </source>
</evidence>
<dbReference type="AlphaFoldDB" id="A0A6L6TLZ2"/>
<accession>A0A6L6TLZ2</accession>
<dbReference type="InterPro" id="IPR036366">
    <property type="entry name" value="PGBDSf"/>
</dbReference>
<dbReference type="InterPro" id="IPR051202">
    <property type="entry name" value="Peptidase_C40"/>
</dbReference>
<dbReference type="Gene3D" id="3.90.1720.10">
    <property type="entry name" value="endopeptidase domain like (from Nostoc punctiforme)"/>
    <property type="match status" value="1"/>
</dbReference>
<sequence>MDRNWRVLLIAGVISLCSAQFVFASYSLGDSGDAVKDLQRRLTQAGCLVRADGRFNETTVSAVKKFQKKHNLDVDGVVGPVTYKALTGKTLKSKKHSSARKNKMSPGGIGIDDVSVSWHKPGKLAPRVQAIMEEAKKYVGVPYRFGGMTPSGFDCSGFIHYVFNKKGILLPRAADEQFGRGERVSVNRLEPGDLVFFSTYESGVSHSGLYLGDGYFISATSSCGVAVATMKNGYWHDRYVGAKRVL</sequence>
<dbReference type="InterPro" id="IPR002477">
    <property type="entry name" value="Peptidoglycan-bd-like"/>
</dbReference>